<evidence type="ECO:0000313" key="1">
    <source>
        <dbReference type="EMBL" id="KAK3059742.1"/>
    </source>
</evidence>
<proteinExistence type="predicted"/>
<gene>
    <name evidence="1" type="ORF">LTS18_010151</name>
</gene>
<accession>A0ACC3D086</accession>
<protein>
    <submittedName>
        <fullName evidence="1">Uncharacterized protein</fullName>
    </submittedName>
</protein>
<organism evidence="1 2">
    <name type="scientific">Coniosporium uncinatum</name>
    <dbReference type="NCBI Taxonomy" id="93489"/>
    <lineage>
        <taxon>Eukaryota</taxon>
        <taxon>Fungi</taxon>
        <taxon>Dikarya</taxon>
        <taxon>Ascomycota</taxon>
        <taxon>Pezizomycotina</taxon>
        <taxon>Dothideomycetes</taxon>
        <taxon>Dothideomycetes incertae sedis</taxon>
        <taxon>Coniosporium</taxon>
    </lineage>
</organism>
<evidence type="ECO:0000313" key="2">
    <source>
        <dbReference type="Proteomes" id="UP001186974"/>
    </source>
</evidence>
<name>A0ACC3D086_9PEZI</name>
<feature type="non-terminal residue" evidence="1">
    <location>
        <position position="620"/>
    </location>
</feature>
<reference evidence="1" key="1">
    <citation type="submission" date="2024-09" db="EMBL/GenBank/DDBJ databases">
        <title>Black Yeasts Isolated from many extreme environments.</title>
        <authorList>
            <person name="Coleine C."/>
            <person name="Stajich J.E."/>
            <person name="Selbmann L."/>
        </authorList>
    </citation>
    <scope>NUCLEOTIDE SEQUENCE</scope>
    <source>
        <strain evidence="1">CCFEE 5737</strain>
    </source>
</reference>
<keyword evidence="2" id="KW-1185">Reference proteome</keyword>
<dbReference type="Proteomes" id="UP001186974">
    <property type="component" value="Unassembled WGS sequence"/>
</dbReference>
<comment type="caution">
    <text evidence="1">The sequence shown here is derived from an EMBL/GenBank/DDBJ whole genome shotgun (WGS) entry which is preliminary data.</text>
</comment>
<dbReference type="EMBL" id="JAWDJW010009147">
    <property type="protein sequence ID" value="KAK3059742.1"/>
    <property type="molecule type" value="Genomic_DNA"/>
</dbReference>
<sequence>MPLTEVRPKPPLSTEPLLTYTELTPAAFSPIYAEVTHKITQLVIQGTETSDRIGGIHALTALIDFKGDDAGQKTTRFASFIRHILRGNDTTAMVVAAKALGKLATPGGTLTAELVESEVKQALEWLQGDRVENKRFAAVIVLRELARNNPTLLYTYIAPIFENIWSALRDPKVLIRESAAEAVSACFEIIGGRDTSAKRIWFGNVYKEVQAGFQTNTVEAIHGSLLTLKELLVKGAMFMDGQRYRDSCDLVLRYKDHKDILVRREVLNIVPILASYSPSDFATTHLHTVMMHLQGLFKSKNRDDKNAAFVCVGKIAHAINSMILAWLDNILVYVREGLALKYRDKTYDEAPIFECLSMLSIAVGQPLSKHIPQLLNPMFACGLSEHLTQALVDMVHYIPPSKPLIQSKLLDLLSMVLCGKEFQPLGSPHSSHAPPQIWTRDHKEKHVIEQRESEIALALHTLGSFSFEGHVLNEFVRDVAIRYVDADNPEIRRAAGLTCCQLFIQDPILRQQSNHSMQVVGDVIAKLLTVGVADPDADIRRTILVSLDARFDLHLGKAQNVRTLFLALNDEVFSIREAAMAIIGRLTSVNPAYVFPSLRKVLIQLLTEVEYSNSARNKEE</sequence>